<reference evidence="1 2" key="1">
    <citation type="submission" date="2024-11" db="EMBL/GenBank/DDBJ databases">
        <title>Chromosome-level genome assembly of the freshwater bivalve Anodonta woodiana.</title>
        <authorList>
            <person name="Chen X."/>
        </authorList>
    </citation>
    <scope>NUCLEOTIDE SEQUENCE [LARGE SCALE GENOMIC DNA]</scope>
    <source>
        <strain evidence="1">MN2024</strain>
        <tissue evidence="1">Gills</tissue>
    </source>
</reference>
<gene>
    <name evidence="1" type="ORF">ACJMK2_005411</name>
</gene>
<dbReference type="EMBL" id="JBJQND010000010">
    <property type="protein sequence ID" value="KAL3863663.1"/>
    <property type="molecule type" value="Genomic_DNA"/>
</dbReference>
<organism evidence="1 2">
    <name type="scientific">Sinanodonta woodiana</name>
    <name type="common">Chinese pond mussel</name>
    <name type="synonym">Anodonta woodiana</name>
    <dbReference type="NCBI Taxonomy" id="1069815"/>
    <lineage>
        <taxon>Eukaryota</taxon>
        <taxon>Metazoa</taxon>
        <taxon>Spiralia</taxon>
        <taxon>Lophotrochozoa</taxon>
        <taxon>Mollusca</taxon>
        <taxon>Bivalvia</taxon>
        <taxon>Autobranchia</taxon>
        <taxon>Heteroconchia</taxon>
        <taxon>Palaeoheterodonta</taxon>
        <taxon>Unionida</taxon>
        <taxon>Unionoidea</taxon>
        <taxon>Unionidae</taxon>
        <taxon>Unioninae</taxon>
        <taxon>Sinanodonta</taxon>
    </lineage>
</organism>
<protein>
    <submittedName>
        <fullName evidence="1">Uncharacterized protein</fullName>
    </submittedName>
</protein>
<dbReference type="Proteomes" id="UP001634394">
    <property type="component" value="Unassembled WGS sequence"/>
</dbReference>
<evidence type="ECO:0000313" key="2">
    <source>
        <dbReference type="Proteomes" id="UP001634394"/>
    </source>
</evidence>
<name>A0ABD3VSN5_SINWO</name>
<sequence>MPKRTPVPLRLINEHKAGRKILTTSKNTKQLRDKYKALTKPPNPPPTTTALPSFINLSEILNRSRRTDIEKSLSKIDPQAPQQRLDQVIRLLPHLWVEMRR</sequence>
<dbReference type="AlphaFoldDB" id="A0ABD3VSN5"/>
<evidence type="ECO:0000313" key="1">
    <source>
        <dbReference type="EMBL" id="KAL3863663.1"/>
    </source>
</evidence>
<accession>A0ABD3VSN5</accession>
<proteinExistence type="predicted"/>
<keyword evidence="2" id="KW-1185">Reference proteome</keyword>
<comment type="caution">
    <text evidence="1">The sequence shown here is derived from an EMBL/GenBank/DDBJ whole genome shotgun (WGS) entry which is preliminary data.</text>
</comment>